<accession>A0A0E9XH14</accession>
<dbReference type="AlphaFoldDB" id="A0A0E9XH14"/>
<reference evidence="1" key="2">
    <citation type="journal article" date="2015" name="Fish Shellfish Immunol.">
        <title>Early steps in the European eel (Anguilla anguilla)-Vibrio vulnificus interaction in the gills: Role of the RtxA13 toxin.</title>
        <authorList>
            <person name="Callol A."/>
            <person name="Pajuelo D."/>
            <person name="Ebbesson L."/>
            <person name="Teles M."/>
            <person name="MacKenzie S."/>
            <person name="Amaro C."/>
        </authorList>
    </citation>
    <scope>NUCLEOTIDE SEQUENCE</scope>
</reference>
<proteinExistence type="predicted"/>
<sequence length="61" mass="6686">MKLAVRKNADTPCNVLITGKPGMTLGKILPLGCNCLIINKQASRRKCNTAQCMYAFKHIGH</sequence>
<organism evidence="1">
    <name type="scientific">Anguilla anguilla</name>
    <name type="common">European freshwater eel</name>
    <name type="synonym">Muraena anguilla</name>
    <dbReference type="NCBI Taxonomy" id="7936"/>
    <lineage>
        <taxon>Eukaryota</taxon>
        <taxon>Metazoa</taxon>
        <taxon>Chordata</taxon>
        <taxon>Craniata</taxon>
        <taxon>Vertebrata</taxon>
        <taxon>Euteleostomi</taxon>
        <taxon>Actinopterygii</taxon>
        <taxon>Neopterygii</taxon>
        <taxon>Teleostei</taxon>
        <taxon>Anguilliformes</taxon>
        <taxon>Anguillidae</taxon>
        <taxon>Anguilla</taxon>
    </lineage>
</organism>
<name>A0A0E9XH14_ANGAN</name>
<evidence type="ECO:0000313" key="1">
    <source>
        <dbReference type="EMBL" id="JAI01136.1"/>
    </source>
</evidence>
<dbReference type="EMBL" id="GBXM01007442">
    <property type="protein sequence ID" value="JAI01136.1"/>
    <property type="molecule type" value="Transcribed_RNA"/>
</dbReference>
<protein>
    <submittedName>
        <fullName evidence="1">Uncharacterized protein</fullName>
    </submittedName>
</protein>
<reference evidence="1" key="1">
    <citation type="submission" date="2014-11" db="EMBL/GenBank/DDBJ databases">
        <authorList>
            <person name="Amaro Gonzalez C."/>
        </authorList>
    </citation>
    <scope>NUCLEOTIDE SEQUENCE</scope>
</reference>